<dbReference type="EMBL" id="AUSU01007748">
    <property type="protein sequence ID" value="EPS60197.1"/>
    <property type="molecule type" value="Genomic_DNA"/>
</dbReference>
<evidence type="ECO:0000256" key="1">
    <source>
        <dbReference type="ARBA" id="ARBA00009941"/>
    </source>
</evidence>
<dbReference type="GO" id="GO:0004197">
    <property type="term" value="F:cysteine-type endopeptidase activity"/>
    <property type="evidence" value="ECO:0007669"/>
    <property type="project" value="TreeGrafter"/>
</dbReference>
<dbReference type="GO" id="GO:0051603">
    <property type="term" value="P:proteolysis involved in protein catabolic process"/>
    <property type="evidence" value="ECO:0007669"/>
    <property type="project" value="TreeGrafter"/>
</dbReference>
<evidence type="ECO:0000313" key="3">
    <source>
        <dbReference type="Proteomes" id="UP000015453"/>
    </source>
</evidence>
<comment type="caution">
    <text evidence="2">The sequence shown here is derived from an EMBL/GenBank/DDBJ whole genome shotgun (WGS) entry which is preliminary data.</text>
</comment>
<gene>
    <name evidence="2" type="ORF">M569_14607</name>
</gene>
<dbReference type="PRINTS" id="PR00776">
    <property type="entry name" value="HEMOGLOBNASE"/>
</dbReference>
<feature type="non-terminal residue" evidence="2">
    <location>
        <position position="1"/>
    </location>
</feature>
<dbReference type="Pfam" id="PF01650">
    <property type="entry name" value="Peptidase_C13"/>
    <property type="match status" value="1"/>
</dbReference>
<reference evidence="2 3" key="1">
    <citation type="journal article" date="2013" name="BMC Genomics">
        <title>The miniature genome of a carnivorous plant Genlisea aurea contains a low number of genes and short non-coding sequences.</title>
        <authorList>
            <person name="Leushkin E.V."/>
            <person name="Sutormin R.A."/>
            <person name="Nabieva E.R."/>
            <person name="Penin A.A."/>
            <person name="Kondrashov A.S."/>
            <person name="Logacheva M.D."/>
        </authorList>
    </citation>
    <scope>NUCLEOTIDE SEQUENCE [LARGE SCALE GENOMIC DNA]</scope>
</reference>
<dbReference type="PANTHER" id="PTHR12000">
    <property type="entry name" value="HEMOGLOBINASE FAMILY MEMBER"/>
    <property type="match status" value="1"/>
</dbReference>
<evidence type="ECO:0000313" key="2">
    <source>
        <dbReference type="EMBL" id="EPS60197.1"/>
    </source>
</evidence>
<keyword evidence="3" id="KW-1185">Reference proteome</keyword>
<name>S8DKY9_9LAMI</name>
<dbReference type="InterPro" id="IPR001096">
    <property type="entry name" value="Peptidase_C13"/>
</dbReference>
<sequence length="159" mass="17278">DTAGTRWAVLVAGSSGYWNYRHQADVCHAYQILKRGGLRDENIVVFMYDDIARSSDNPRPGVVINSPQGRDVYSGVPKDYVGDQVTAHNFYSVLLGDKATLTGGSGKVIQSGPNDHIFVYYTDHGGPGVLGMPTGPYIYADGLNKVLKKKYASGTYKSL</sequence>
<feature type="non-terminal residue" evidence="2">
    <location>
        <position position="159"/>
    </location>
</feature>
<dbReference type="GO" id="GO:0006624">
    <property type="term" value="P:vacuolar protein processing"/>
    <property type="evidence" value="ECO:0007669"/>
    <property type="project" value="TreeGrafter"/>
</dbReference>
<dbReference type="PANTHER" id="PTHR12000:SF50">
    <property type="entry name" value="VACUOLAR-PROCESSING ENZYME GAMMA-ISOZYME"/>
    <property type="match status" value="1"/>
</dbReference>
<accession>S8DKY9</accession>
<dbReference type="OrthoDB" id="192611at2759"/>
<proteinExistence type="inferred from homology"/>
<protein>
    <submittedName>
        <fullName evidence="2">Legumain/vacuolar processing enzyme</fullName>
    </submittedName>
</protein>
<dbReference type="Proteomes" id="UP000015453">
    <property type="component" value="Unassembled WGS sequence"/>
</dbReference>
<organism evidence="2 3">
    <name type="scientific">Genlisea aurea</name>
    <dbReference type="NCBI Taxonomy" id="192259"/>
    <lineage>
        <taxon>Eukaryota</taxon>
        <taxon>Viridiplantae</taxon>
        <taxon>Streptophyta</taxon>
        <taxon>Embryophyta</taxon>
        <taxon>Tracheophyta</taxon>
        <taxon>Spermatophyta</taxon>
        <taxon>Magnoliopsida</taxon>
        <taxon>eudicotyledons</taxon>
        <taxon>Gunneridae</taxon>
        <taxon>Pentapetalae</taxon>
        <taxon>asterids</taxon>
        <taxon>lamiids</taxon>
        <taxon>Lamiales</taxon>
        <taxon>Lentibulariaceae</taxon>
        <taxon>Genlisea</taxon>
    </lineage>
</organism>
<dbReference type="Gene3D" id="3.40.50.1460">
    <property type="match status" value="1"/>
</dbReference>
<comment type="similarity">
    <text evidence="1">Belongs to the peptidase C13 family.</text>
</comment>
<dbReference type="GO" id="GO:0005773">
    <property type="term" value="C:vacuole"/>
    <property type="evidence" value="ECO:0007669"/>
    <property type="project" value="GOC"/>
</dbReference>
<dbReference type="AlphaFoldDB" id="S8DKY9"/>